<evidence type="ECO:0000256" key="1">
    <source>
        <dbReference type="ARBA" id="ARBA00010990"/>
    </source>
</evidence>
<dbReference type="InterPro" id="IPR008278">
    <property type="entry name" value="4-PPantetheinyl_Trfase_dom"/>
</dbReference>
<dbReference type="EMBL" id="QURH01000180">
    <property type="protein sequence ID" value="RFU41889.1"/>
    <property type="molecule type" value="Genomic_DNA"/>
</dbReference>
<dbReference type="RefSeq" id="WP_117357114.1">
    <property type="nucleotide sequence ID" value="NZ_QURH01000180.1"/>
</dbReference>
<dbReference type="Pfam" id="PF01648">
    <property type="entry name" value="ACPS"/>
    <property type="match status" value="1"/>
</dbReference>
<dbReference type="GO" id="GO:0008897">
    <property type="term" value="F:holo-[acyl-carrier-protein] synthase activity"/>
    <property type="evidence" value="ECO:0007669"/>
    <property type="project" value="InterPro"/>
</dbReference>
<dbReference type="Proteomes" id="UP000261811">
    <property type="component" value="Unassembled WGS sequence"/>
</dbReference>
<dbReference type="GO" id="GO:0005829">
    <property type="term" value="C:cytosol"/>
    <property type="evidence" value="ECO:0007669"/>
    <property type="project" value="TreeGrafter"/>
</dbReference>
<keyword evidence="6" id="KW-1185">Reference proteome</keyword>
<dbReference type="InterPro" id="IPR050559">
    <property type="entry name" value="P-Pant_transferase_sf"/>
</dbReference>
<dbReference type="InterPro" id="IPR037143">
    <property type="entry name" value="4-PPantetheinyl_Trfase_dom_sf"/>
</dbReference>
<dbReference type="AlphaFoldDB" id="A0A372JPK0"/>
<keyword evidence="2" id="KW-0808">Transferase</keyword>
<evidence type="ECO:0000256" key="2">
    <source>
        <dbReference type="ARBA" id="ARBA00022679"/>
    </source>
</evidence>
<dbReference type="InterPro" id="IPR055066">
    <property type="entry name" value="AASDHPPT_N"/>
</dbReference>
<dbReference type="GO" id="GO:0000287">
    <property type="term" value="F:magnesium ion binding"/>
    <property type="evidence" value="ECO:0007669"/>
    <property type="project" value="InterPro"/>
</dbReference>
<dbReference type="GO" id="GO:0019878">
    <property type="term" value="P:lysine biosynthetic process via aminoadipic acid"/>
    <property type="evidence" value="ECO:0007669"/>
    <property type="project" value="TreeGrafter"/>
</dbReference>
<feature type="domain" description="4'-phosphopantetheinyl transferase" evidence="3">
    <location>
        <begin position="114"/>
        <end position="179"/>
    </location>
</feature>
<feature type="domain" description="4'-phosphopantetheinyl transferase N-terminal" evidence="4">
    <location>
        <begin position="28"/>
        <end position="108"/>
    </location>
</feature>
<comment type="caution">
    <text evidence="5">The sequence shown here is derived from an EMBL/GenBank/DDBJ whole genome shotgun (WGS) entry which is preliminary data.</text>
</comment>
<protein>
    <submittedName>
        <fullName evidence="5">Uncharacterized protein</fullName>
    </submittedName>
</protein>
<dbReference type="SUPFAM" id="SSF56214">
    <property type="entry name" value="4'-phosphopantetheinyl transferase"/>
    <property type="match status" value="2"/>
</dbReference>
<dbReference type="Gene3D" id="3.90.470.20">
    <property type="entry name" value="4'-phosphopantetheinyl transferase domain"/>
    <property type="match status" value="2"/>
</dbReference>
<evidence type="ECO:0000313" key="5">
    <source>
        <dbReference type="EMBL" id="RFU41889.1"/>
    </source>
</evidence>
<proteinExistence type="inferred from homology"/>
<evidence type="ECO:0000313" key="6">
    <source>
        <dbReference type="Proteomes" id="UP000261811"/>
    </source>
</evidence>
<dbReference type="Pfam" id="PF22624">
    <property type="entry name" value="AASDHPPT_N"/>
    <property type="match status" value="1"/>
</dbReference>
<evidence type="ECO:0000259" key="4">
    <source>
        <dbReference type="Pfam" id="PF22624"/>
    </source>
</evidence>
<accession>A0A372JPK0</accession>
<reference evidence="5 6" key="1">
    <citation type="submission" date="2018-08" db="EMBL/GenBank/DDBJ databases">
        <title>Actinomadura jelena sp. nov., a novel Actinomycete isolated from soil in Chad.</title>
        <authorList>
            <person name="Shi L."/>
        </authorList>
    </citation>
    <scope>NUCLEOTIDE SEQUENCE [LARGE SCALE GENOMIC DNA]</scope>
    <source>
        <strain evidence="5 6">NEAU-G17</strain>
    </source>
</reference>
<dbReference type="PANTHER" id="PTHR12215:SF10">
    <property type="entry name" value="L-AMINOADIPATE-SEMIALDEHYDE DEHYDROGENASE-PHOSPHOPANTETHEINYL TRANSFERASE"/>
    <property type="match status" value="1"/>
</dbReference>
<sequence>MVEVLPASGAVEVWRIPLDLPSEAVVRLRATLDREETERLHRSRCARERRRLIVARGTLRQILAAYLGEAPGELRWTRGPYGKPGIARVDTELRFNLSHAGEVALVAVTSRDEVGVDVDLPRPRVPVRPFSARYFPPAEAALVDRADPSHARTAFLRLWTRKEAVVKAAGARVTQGLRLPVATGGPAGASGAVVVRDPTGVIAGTWTVQDLPMPGEYVAAVAVEGRRAPRVVIRRVDRWW</sequence>
<dbReference type="OrthoDB" id="190168at2"/>
<comment type="similarity">
    <text evidence="1">Belongs to the P-Pant transferase superfamily. Gsp/Sfp/HetI/AcpT family.</text>
</comment>
<name>A0A372JPK0_9ACTN</name>
<gene>
    <name evidence="5" type="ORF">DZF91_09550</name>
</gene>
<organism evidence="5 6">
    <name type="scientific">Actinomadura logoneensis</name>
    <dbReference type="NCBI Taxonomy" id="2293572"/>
    <lineage>
        <taxon>Bacteria</taxon>
        <taxon>Bacillati</taxon>
        <taxon>Actinomycetota</taxon>
        <taxon>Actinomycetes</taxon>
        <taxon>Streptosporangiales</taxon>
        <taxon>Thermomonosporaceae</taxon>
        <taxon>Actinomadura</taxon>
    </lineage>
</organism>
<dbReference type="PANTHER" id="PTHR12215">
    <property type="entry name" value="PHOSPHOPANTETHEINE TRANSFERASE"/>
    <property type="match status" value="1"/>
</dbReference>
<evidence type="ECO:0000259" key="3">
    <source>
        <dbReference type="Pfam" id="PF01648"/>
    </source>
</evidence>